<dbReference type="Proteomes" id="UP000245469">
    <property type="component" value="Unassembled WGS sequence"/>
</dbReference>
<dbReference type="GO" id="GO:0003824">
    <property type="term" value="F:catalytic activity"/>
    <property type="evidence" value="ECO:0007669"/>
    <property type="project" value="InterPro"/>
</dbReference>
<dbReference type="EMBL" id="QGDQ01000032">
    <property type="protein sequence ID" value="PWJ48155.1"/>
    <property type="molecule type" value="Genomic_DNA"/>
</dbReference>
<dbReference type="AlphaFoldDB" id="A0A315ZRJ5"/>
<name>A0A315ZRJ5_9ACTN</name>
<dbReference type="SUPFAM" id="SSF101262">
    <property type="entry name" value="Methenyltetrahydrofolate cyclohydrolase-like"/>
    <property type="match status" value="1"/>
</dbReference>
<dbReference type="InterPro" id="IPR036178">
    <property type="entry name" value="Formintransfe-cycloase-like_sf"/>
</dbReference>
<protein>
    <submittedName>
        <fullName evidence="2">Formimidoyltetrahydrofolate cyclodeaminase</fullName>
    </submittedName>
</protein>
<gene>
    <name evidence="2" type="ORF">BXY45_13235</name>
</gene>
<dbReference type="InterPro" id="IPR007044">
    <property type="entry name" value="Cyclodeamin/CycHdrlase"/>
</dbReference>
<comment type="caution">
    <text evidence="2">The sequence shown here is derived from an EMBL/GenBank/DDBJ whole genome shotgun (WGS) entry which is preliminary data.</text>
</comment>
<proteinExistence type="predicted"/>
<keyword evidence="3" id="KW-1185">Reference proteome</keyword>
<sequence length="193" mass="20216">MSQSLWALSVADLLERTASSAPTPGGGSVAAVTGALGVGLVQMAVAVTGDGALDHHTEQLTAVRERVAAAADGDVADFEHLMAAYRLPRQDDDDARRRREAIEAASVRATEGPLGLVEALLDAVDQSHVVEPLVKRGVVSDVLAGRDLALGAARAGLRTADINIDALERLSSEQVPGLRERRDALVERLEEAA</sequence>
<reference evidence="2 3" key="1">
    <citation type="submission" date="2018-03" db="EMBL/GenBank/DDBJ databases">
        <title>Genomic Encyclopedia of Archaeal and Bacterial Type Strains, Phase II (KMG-II): from individual species to whole genera.</title>
        <authorList>
            <person name="Goeker M."/>
        </authorList>
    </citation>
    <scope>NUCLEOTIDE SEQUENCE [LARGE SCALE GENOMIC DNA]</scope>
    <source>
        <strain evidence="2 3">DSM 44889</strain>
    </source>
</reference>
<organism evidence="2 3">
    <name type="scientific">Quadrisphaera granulorum</name>
    <dbReference type="NCBI Taxonomy" id="317664"/>
    <lineage>
        <taxon>Bacteria</taxon>
        <taxon>Bacillati</taxon>
        <taxon>Actinomycetota</taxon>
        <taxon>Actinomycetes</taxon>
        <taxon>Kineosporiales</taxon>
        <taxon>Kineosporiaceae</taxon>
        <taxon>Quadrisphaera</taxon>
    </lineage>
</organism>
<evidence type="ECO:0000259" key="1">
    <source>
        <dbReference type="Pfam" id="PF04961"/>
    </source>
</evidence>
<feature type="domain" description="Cyclodeaminase/cyclohydrolase" evidence="1">
    <location>
        <begin position="9"/>
        <end position="167"/>
    </location>
</feature>
<evidence type="ECO:0000313" key="3">
    <source>
        <dbReference type="Proteomes" id="UP000245469"/>
    </source>
</evidence>
<accession>A0A315ZRJ5</accession>
<dbReference type="Pfam" id="PF04961">
    <property type="entry name" value="FTCD_C"/>
    <property type="match status" value="1"/>
</dbReference>
<evidence type="ECO:0000313" key="2">
    <source>
        <dbReference type="EMBL" id="PWJ48155.1"/>
    </source>
</evidence>
<dbReference type="Gene3D" id="1.20.120.680">
    <property type="entry name" value="Formiminotetrahydrofolate cyclodeaminase monomer, up-and-down helical bundle"/>
    <property type="match status" value="1"/>
</dbReference>
<dbReference type="RefSeq" id="WP_170131621.1">
    <property type="nucleotide sequence ID" value="NZ_QGDQ01000032.1"/>
</dbReference>